<feature type="compositionally biased region" description="Low complexity" evidence="1">
    <location>
        <begin position="26"/>
        <end position="37"/>
    </location>
</feature>
<dbReference type="KEGG" id="acan:ACA1_042830"/>
<keyword evidence="3" id="KW-1185">Reference proteome</keyword>
<evidence type="ECO:0000313" key="2">
    <source>
        <dbReference type="EMBL" id="ELR16892.1"/>
    </source>
</evidence>
<name>L8GVB9_ACACF</name>
<gene>
    <name evidence="2" type="ORF">ACA1_042830</name>
</gene>
<organism evidence="2 3">
    <name type="scientific">Acanthamoeba castellanii (strain ATCC 30010 / Neff)</name>
    <dbReference type="NCBI Taxonomy" id="1257118"/>
    <lineage>
        <taxon>Eukaryota</taxon>
        <taxon>Amoebozoa</taxon>
        <taxon>Discosea</taxon>
        <taxon>Longamoebia</taxon>
        <taxon>Centramoebida</taxon>
        <taxon>Acanthamoebidae</taxon>
        <taxon>Acanthamoeba</taxon>
    </lineage>
</organism>
<dbReference type="AlphaFoldDB" id="L8GVB9"/>
<dbReference type="GeneID" id="14917628"/>
<accession>L8GVB9</accession>
<sequence>MERIRLMKERALADAARSQDNVLMTQGQQQPAAASAPVLVPRVRLDSRGGGGGEGSREGSSPVEEFSLLEAVEEATINKSAAQMIKPGSPRLSHTRSLLEVVSPRSRRGGDSPPAMVALPATGVLSPAHVRVSPRRRDDSPSAKEQAAPAPNGNGRDTTIGTKNEATHGRRPKE</sequence>
<proteinExistence type="predicted"/>
<feature type="region of interest" description="Disordered" evidence="1">
    <location>
        <begin position="83"/>
        <end position="174"/>
    </location>
</feature>
<feature type="region of interest" description="Disordered" evidence="1">
    <location>
        <begin position="15"/>
        <end position="64"/>
    </location>
</feature>
<dbReference type="VEuPathDB" id="AmoebaDB:ACA1_042830"/>
<protein>
    <submittedName>
        <fullName evidence="2">Uncharacterized protein</fullName>
    </submittedName>
</protein>
<feature type="compositionally biased region" description="Polar residues" evidence="1">
    <location>
        <begin position="155"/>
        <end position="164"/>
    </location>
</feature>
<dbReference type="EMBL" id="KB007981">
    <property type="protein sequence ID" value="ELR16892.1"/>
    <property type="molecule type" value="Genomic_DNA"/>
</dbReference>
<evidence type="ECO:0000256" key="1">
    <source>
        <dbReference type="SAM" id="MobiDB-lite"/>
    </source>
</evidence>
<evidence type="ECO:0000313" key="3">
    <source>
        <dbReference type="Proteomes" id="UP000011083"/>
    </source>
</evidence>
<dbReference type="Proteomes" id="UP000011083">
    <property type="component" value="Unassembled WGS sequence"/>
</dbReference>
<dbReference type="RefSeq" id="XP_004338905.1">
    <property type="nucleotide sequence ID" value="XM_004338857.1"/>
</dbReference>
<reference evidence="2 3" key="1">
    <citation type="journal article" date="2013" name="Genome Biol.">
        <title>Genome of Acanthamoeba castellanii highlights extensive lateral gene transfer and early evolution of tyrosine kinase signaling.</title>
        <authorList>
            <person name="Clarke M."/>
            <person name="Lohan A.J."/>
            <person name="Liu B."/>
            <person name="Lagkouvardos I."/>
            <person name="Roy S."/>
            <person name="Zafar N."/>
            <person name="Bertelli C."/>
            <person name="Schilde C."/>
            <person name="Kianianmomeni A."/>
            <person name="Burglin T.R."/>
            <person name="Frech C."/>
            <person name="Turcotte B."/>
            <person name="Kopec K.O."/>
            <person name="Synnott J.M."/>
            <person name="Choo C."/>
            <person name="Paponov I."/>
            <person name="Finkler A."/>
            <person name="Soon Heng Tan C."/>
            <person name="Hutchins A.P."/>
            <person name="Weinmeier T."/>
            <person name="Rattei T."/>
            <person name="Chu J.S."/>
            <person name="Gimenez G."/>
            <person name="Irimia M."/>
            <person name="Rigden D.J."/>
            <person name="Fitzpatrick D.A."/>
            <person name="Lorenzo-Morales J."/>
            <person name="Bateman A."/>
            <person name="Chiu C.H."/>
            <person name="Tang P."/>
            <person name="Hegemann P."/>
            <person name="Fromm H."/>
            <person name="Raoult D."/>
            <person name="Greub G."/>
            <person name="Miranda-Saavedra D."/>
            <person name="Chen N."/>
            <person name="Nash P."/>
            <person name="Ginger M.L."/>
            <person name="Horn M."/>
            <person name="Schaap P."/>
            <person name="Caler L."/>
            <person name="Loftus B."/>
        </authorList>
    </citation>
    <scope>NUCLEOTIDE SEQUENCE [LARGE SCALE GENOMIC DNA]</scope>
    <source>
        <strain evidence="2 3">Neff</strain>
    </source>
</reference>